<dbReference type="AlphaFoldDB" id="A0A917CQE1"/>
<evidence type="ECO:0000313" key="8">
    <source>
        <dbReference type="Proteomes" id="UP000632858"/>
    </source>
</evidence>
<dbReference type="InterPro" id="IPR002081">
    <property type="entry name" value="Cryptochrome/DNA_photolyase_1"/>
</dbReference>
<dbReference type="SUPFAM" id="SSF48173">
    <property type="entry name" value="Cryptochrome/photolyase FAD-binding domain"/>
    <property type="match status" value="1"/>
</dbReference>
<name>A0A917CQE1_9GAMM</name>
<keyword evidence="3 4" id="KW-0274">FAD</keyword>
<dbReference type="PANTHER" id="PTHR11455:SF9">
    <property type="entry name" value="CRYPTOCHROME CIRCADIAN CLOCK 5 ISOFORM X1"/>
    <property type="match status" value="1"/>
</dbReference>
<feature type="region of interest" description="Disordered" evidence="5">
    <location>
        <begin position="476"/>
        <end position="509"/>
    </location>
</feature>
<sequence length="509" mass="58339">MMARMAVQLVWFKRDLRTHDHLPLCEAARRGPVLPLYIVEPDYWRGADAGARHWQVLRESLLELRDALHELGLPLIVRRGEAVAVLERLRRELDVAALWSHEETGNGFTYARDLRVAGWAKANGIAWTEIPQFGVVRRLKRRDGWVTQWEAHMNRPVQALPERIAAAPDCASDPLPDAADLGLADDGCTHRQRGGRRLGLKYLDSFFAERGLEYHYRMSSPNTAPQACSRLSVPLSVGALSMREVLQRTAWERERARGTPRLRAFTAFEARLHWHCHFIQKFESEPELEFRNMNRGFDGMREAEFDAARFNAWAEGRTGLPFVDACMRRLQATGWINFRMRAMLVSVAAYQFWLHWPAVAQHLARLFTDYEPGIHYPQVQMQSGTTGINIPRIYNPVKQSQDQDPDGGFIRTWLPELRGLPAAAIHTPWRLDAATLKRHGVVLDGNYPRPPVEPESAAREAKRRYTEWRNRLQTRELGRVVLDKHGSRKKAPMRRPAAKKPAPQGDLFG</sequence>
<feature type="compositionally biased region" description="Basic and acidic residues" evidence="5">
    <location>
        <begin position="476"/>
        <end position="485"/>
    </location>
</feature>
<reference evidence="7" key="1">
    <citation type="journal article" date="2014" name="Int. J. Syst. Evol. Microbiol.">
        <title>Complete genome sequence of Corynebacterium casei LMG S-19264T (=DSM 44701T), isolated from a smear-ripened cheese.</title>
        <authorList>
            <consortium name="US DOE Joint Genome Institute (JGI-PGF)"/>
            <person name="Walter F."/>
            <person name="Albersmeier A."/>
            <person name="Kalinowski J."/>
            <person name="Ruckert C."/>
        </authorList>
    </citation>
    <scope>NUCLEOTIDE SEQUENCE</scope>
    <source>
        <strain evidence="7">CGMCC 1.12726</strain>
    </source>
</reference>
<comment type="cofactor">
    <cofactor evidence="4">
        <name>FAD</name>
        <dbReference type="ChEBI" id="CHEBI:57692"/>
    </cofactor>
    <text evidence="4">Binds 1 FAD per subunit.</text>
</comment>
<dbReference type="Pfam" id="PF03441">
    <property type="entry name" value="FAD_binding_7"/>
    <property type="match status" value="1"/>
</dbReference>
<proteinExistence type="predicted"/>
<dbReference type="InterPro" id="IPR014729">
    <property type="entry name" value="Rossmann-like_a/b/a_fold"/>
</dbReference>
<dbReference type="InterPro" id="IPR006050">
    <property type="entry name" value="DNA_photolyase_N"/>
</dbReference>
<evidence type="ECO:0000256" key="2">
    <source>
        <dbReference type="ARBA" id="ARBA00022630"/>
    </source>
</evidence>
<dbReference type="Pfam" id="PF00875">
    <property type="entry name" value="DNA_photolyase"/>
    <property type="match status" value="1"/>
</dbReference>
<evidence type="ECO:0000256" key="4">
    <source>
        <dbReference type="PIRSR" id="PIRSR602081-1"/>
    </source>
</evidence>
<evidence type="ECO:0000259" key="6">
    <source>
        <dbReference type="PROSITE" id="PS51645"/>
    </source>
</evidence>
<dbReference type="GO" id="GO:0009416">
    <property type="term" value="P:response to light stimulus"/>
    <property type="evidence" value="ECO:0007669"/>
    <property type="project" value="TreeGrafter"/>
</dbReference>
<feature type="domain" description="Photolyase/cryptochrome alpha/beta" evidence="6">
    <location>
        <begin position="6"/>
        <end position="135"/>
    </location>
</feature>
<comment type="cofactor">
    <cofactor evidence="1">
        <name>(6R)-5,10-methylene-5,6,7,8-tetrahydrofolate</name>
        <dbReference type="ChEBI" id="CHEBI:15636"/>
    </cofactor>
</comment>
<feature type="binding site" evidence="4">
    <location>
        <position position="268"/>
    </location>
    <ligand>
        <name>FAD</name>
        <dbReference type="ChEBI" id="CHEBI:57692"/>
    </ligand>
</feature>
<evidence type="ECO:0000256" key="3">
    <source>
        <dbReference type="ARBA" id="ARBA00022827"/>
    </source>
</evidence>
<dbReference type="InterPro" id="IPR005101">
    <property type="entry name" value="Cryptochr/Photolyase_FAD-bd"/>
</dbReference>
<accession>A0A917CQE1</accession>
<dbReference type="Gene3D" id="3.40.50.620">
    <property type="entry name" value="HUPs"/>
    <property type="match status" value="1"/>
</dbReference>
<evidence type="ECO:0000256" key="5">
    <source>
        <dbReference type="SAM" id="MobiDB-lite"/>
    </source>
</evidence>
<dbReference type="GO" id="GO:0003904">
    <property type="term" value="F:deoxyribodipyrimidine photo-lyase activity"/>
    <property type="evidence" value="ECO:0007669"/>
    <property type="project" value="TreeGrafter"/>
</dbReference>
<dbReference type="Gene3D" id="1.25.40.80">
    <property type="match status" value="1"/>
</dbReference>
<feature type="binding site" evidence="4">
    <location>
        <position position="214"/>
    </location>
    <ligand>
        <name>FAD</name>
        <dbReference type="ChEBI" id="CHEBI:57692"/>
    </ligand>
</feature>
<dbReference type="SUPFAM" id="SSF52425">
    <property type="entry name" value="Cryptochrome/photolyase, N-terminal domain"/>
    <property type="match status" value="1"/>
</dbReference>
<keyword evidence="8" id="KW-1185">Reference proteome</keyword>
<dbReference type="Gene3D" id="1.10.579.10">
    <property type="entry name" value="DNA Cyclobutane Dipyrimidine Photolyase, subunit A, domain 3"/>
    <property type="match status" value="1"/>
</dbReference>
<protein>
    <submittedName>
        <fullName evidence="7">Deoxyribodipyrimidine photo-lyase</fullName>
    </submittedName>
</protein>
<organism evidence="7 8">
    <name type="scientific">Arenimonas maotaiensis</name>
    <dbReference type="NCBI Taxonomy" id="1446479"/>
    <lineage>
        <taxon>Bacteria</taxon>
        <taxon>Pseudomonadati</taxon>
        <taxon>Pseudomonadota</taxon>
        <taxon>Gammaproteobacteria</taxon>
        <taxon>Lysobacterales</taxon>
        <taxon>Lysobacteraceae</taxon>
        <taxon>Arenimonas</taxon>
    </lineage>
</organism>
<evidence type="ECO:0000256" key="1">
    <source>
        <dbReference type="ARBA" id="ARBA00001932"/>
    </source>
</evidence>
<gene>
    <name evidence="7" type="ORF">GCM10010960_14430</name>
</gene>
<dbReference type="EMBL" id="BMFO01000003">
    <property type="protein sequence ID" value="GGF93773.1"/>
    <property type="molecule type" value="Genomic_DNA"/>
</dbReference>
<evidence type="ECO:0000313" key="7">
    <source>
        <dbReference type="EMBL" id="GGF93773.1"/>
    </source>
</evidence>
<keyword evidence="2 4" id="KW-0285">Flavoprotein</keyword>
<feature type="compositionally biased region" description="Basic residues" evidence="5">
    <location>
        <begin position="486"/>
        <end position="498"/>
    </location>
</feature>
<comment type="caution">
    <text evidence="7">The sequence shown here is derived from an EMBL/GenBank/DDBJ whole genome shotgun (WGS) entry which is preliminary data.</text>
</comment>
<dbReference type="GO" id="GO:0003677">
    <property type="term" value="F:DNA binding"/>
    <property type="evidence" value="ECO:0007669"/>
    <property type="project" value="TreeGrafter"/>
</dbReference>
<reference evidence="7" key="2">
    <citation type="submission" date="2020-09" db="EMBL/GenBank/DDBJ databases">
        <authorList>
            <person name="Sun Q."/>
            <person name="Zhou Y."/>
        </authorList>
    </citation>
    <scope>NUCLEOTIDE SEQUENCE</scope>
    <source>
        <strain evidence="7">CGMCC 1.12726</strain>
    </source>
</reference>
<dbReference type="InterPro" id="IPR036155">
    <property type="entry name" value="Crypto/Photolyase_N_sf"/>
</dbReference>
<dbReference type="GO" id="GO:0071949">
    <property type="term" value="F:FAD binding"/>
    <property type="evidence" value="ECO:0007669"/>
    <property type="project" value="TreeGrafter"/>
</dbReference>
<dbReference type="PANTHER" id="PTHR11455">
    <property type="entry name" value="CRYPTOCHROME"/>
    <property type="match status" value="1"/>
</dbReference>
<dbReference type="PROSITE" id="PS51645">
    <property type="entry name" value="PHR_CRY_ALPHA_BETA"/>
    <property type="match status" value="1"/>
</dbReference>
<dbReference type="InterPro" id="IPR036134">
    <property type="entry name" value="Crypto/Photolyase_FAD-like_sf"/>
</dbReference>
<dbReference type="Proteomes" id="UP000632858">
    <property type="component" value="Unassembled WGS sequence"/>
</dbReference>